<sequence>MGISYPLCLFSPENKKTPASGRRFASSFAYYHESGWINKESFLFWFEEFLEFSNPRDDVLLILGDQVSHTKSIEFFNRATETNVAILPLVAHQQILHLSSKYLQSCSNLLRIKKGEQRTTLTEEGTRPQSLLHLLAITSLDLKKLRKKKKTKQPRRRTKKQGEEKSRDLIILRRRKHPDAIFATTLPLVGLARKKQKKYGKSLSADKLADLKEISKLVPTNAKWFYKLSCSARSAEFEDDFDGFGSSMDFESEKGNNFWEQEQNDRK</sequence>
<dbReference type="EMBL" id="VTPC01008598">
    <property type="protein sequence ID" value="KAF2892671.1"/>
    <property type="molecule type" value="Genomic_DNA"/>
</dbReference>
<feature type="compositionally biased region" description="Basic and acidic residues" evidence="1">
    <location>
        <begin position="160"/>
        <end position="169"/>
    </location>
</feature>
<comment type="caution">
    <text evidence="2">The sequence shown here is derived from an EMBL/GenBank/DDBJ whole genome shotgun (WGS) entry which is preliminary data.</text>
</comment>
<dbReference type="AlphaFoldDB" id="A0A8K0CW45"/>
<proteinExistence type="predicted"/>
<protein>
    <recommendedName>
        <fullName evidence="4">DDE-1 domain-containing protein</fullName>
    </recommendedName>
</protein>
<evidence type="ECO:0000313" key="2">
    <source>
        <dbReference type="EMBL" id="KAF2892671.1"/>
    </source>
</evidence>
<gene>
    <name evidence="2" type="ORF">ILUMI_13502</name>
</gene>
<dbReference type="Proteomes" id="UP000801492">
    <property type="component" value="Unassembled WGS sequence"/>
</dbReference>
<evidence type="ECO:0000313" key="3">
    <source>
        <dbReference type="Proteomes" id="UP000801492"/>
    </source>
</evidence>
<reference evidence="2" key="1">
    <citation type="submission" date="2019-08" db="EMBL/GenBank/DDBJ databases">
        <title>The genome of the North American firefly Photinus pyralis.</title>
        <authorList>
            <consortium name="Photinus pyralis genome working group"/>
            <person name="Fallon T.R."/>
            <person name="Sander Lower S.E."/>
            <person name="Weng J.-K."/>
        </authorList>
    </citation>
    <scope>NUCLEOTIDE SEQUENCE</scope>
    <source>
        <strain evidence="2">TRF0915ILg1</strain>
        <tissue evidence="2">Whole body</tissue>
    </source>
</reference>
<organism evidence="2 3">
    <name type="scientific">Ignelater luminosus</name>
    <name type="common">Cucubano</name>
    <name type="synonym">Pyrophorus luminosus</name>
    <dbReference type="NCBI Taxonomy" id="2038154"/>
    <lineage>
        <taxon>Eukaryota</taxon>
        <taxon>Metazoa</taxon>
        <taxon>Ecdysozoa</taxon>
        <taxon>Arthropoda</taxon>
        <taxon>Hexapoda</taxon>
        <taxon>Insecta</taxon>
        <taxon>Pterygota</taxon>
        <taxon>Neoptera</taxon>
        <taxon>Endopterygota</taxon>
        <taxon>Coleoptera</taxon>
        <taxon>Polyphaga</taxon>
        <taxon>Elateriformia</taxon>
        <taxon>Elateroidea</taxon>
        <taxon>Elateridae</taxon>
        <taxon>Agrypninae</taxon>
        <taxon>Pyrophorini</taxon>
        <taxon>Ignelater</taxon>
    </lineage>
</organism>
<keyword evidence="3" id="KW-1185">Reference proteome</keyword>
<feature type="region of interest" description="Disordered" evidence="1">
    <location>
        <begin position="145"/>
        <end position="169"/>
    </location>
</feature>
<feature type="compositionally biased region" description="Basic residues" evidence="1">
    <location>
        <begin position="145"/>
        <end position="159"/>
    </location>
</feature>
<feature type="region of interest" description="Disordered" evidence="1">
    <location>
        <begin position="248"/>
        <end position="267"/>
    </location>
</feature>
<name>A0A8K0CW45_IGNLU</name>
<accession>A0A8K0CW45</accession>
<evidence type="ECO:0008006" key="4">
    <source>
        <dbReference type="Google" id="ProtNLM"/>
    </source>
</evidence>
<evidence type="ECO:0000256" key="1">
    <source>
        <dbReference type="SAM" id="MobiDB-lite"/>
    </source>
</evidence>